<keyword evidence="1" id="KW-0812">Transmembrane</keyword>
<gene>
    <name evidence="3" type="ORF">DFR56_10687</name>
</gene>
<organism evidence="3 4">
    <name type="scientific">Pseudogracilibacillus auburnensis</name>
    <dbReference type="NCBI Taxonomy" id="1494959"/>
    <lineage>
        <taxon>Bacteria</taxon>
        <taxon>Bacillati</taxon>
        <taxon>Bacillota</taxon>
        <taxon>Bacilli</taxon>
        <taxon>Bacillales</taxon>
        <taxon>Bacillaceae</taxon>
        <taxon>Pseudogracilibacillus</taxon>
    </lineage>
</organism>
<reference evidence="3 4" key="1">
    <citation type="submission" date="2018-05" db="EMBL/GenBank/DDBJ databases">
        <title>Genomic Encyclopedia of Type Strains, Phase IV (KMG-IV): sequencing the most valuable type-strain genomes for metagenomic binning, comparative biology and taxonomic classification.</title>
        <authorList>
            <person name="Goeker M."/>
        </authorList>
    </citation>
    <scope>NUCLEOTIDE SEQUENCE [LARGE SCALE GENOMIC DNA]</scope>
    <source>
        <strain evidence="3 4">DSM 28556</strain>
    </source>
</reference>
<dbReference type="OrthoDB" id="2456654at2"/>
<protein>
    <submittedName>
        <fullName evidence="3">Putative membrane protein</fullName>
    </submittedName>
</protein>
<sequence length="73" mass="8469">MHMMHGYGSFWSMILMIIFWVGLISFGIFLITNFINGGNKKTSLQIIKERLAKGEIDETEYERLKSIIKQDGK</sequence>
<dbReference type="Pfam" id="PF09851">
    <property type="entry name" value="SHOCT"/>
    <property type="match status" value="1"/>
</dbReference>
<accession>A0A2V3WDY4</accession>
<feature type="domain" description="SHOCT" evidence="2">
    <location>
        <begin position="43"/>
        <end position="66"/>
    </location>
</feature>
<keyword evidence="1" id="KW-1133">Transmembrane helix</keyword>
<dbReference type="AlphaFoldDB" id="A0A2V3WDY4"/>
<name>A0A2V3WDY4_9BACI</name>
<keyword evidence="1" id="KW-0472">Membrane</keyword>
<keyword evidence="4" id="KW-1185">Reference proteome</keyword>
<evidence type="ECO:0000313" key="4">
    <source>
        <dbReference type="Proteomes" id="UP000247978"/>
    </source>
</evidence>
<dbReference type="InterPro" id="IPR018649">
    <property type="entry name" value="SHOCT"/>
</dbReference>
<proteinExistence type="predicted"/>
<comment type="caution">
    <text evidence="3">The sequence shown here is derived from an EMBL/GenBank/DDBJ whole genome shotgun (WGS) entry which is preliminary data.</text>
</comment>
<evidence type="ECO:0000259" key="2">
    <source>
        <dbReference type="Pfam" id="PF09851"/>
    </source>
</evidence>
<evidence type="ECO:0000313" key="3">
    <source>
        <dbReference type="EMBL" id="PXW87019.1"/>
    </source>
</evidence>
<feature type="transmembrane region" description="Helical" evidence="1">
    <location>
        <begin position="12"/>
        <end position="35"/>
    </location>
</feature>
<dbReference type="RefSeq" id="WP_110395254.1">
    <property type="nucleotide sequence ID" value="NZ_JADIJL010000008.1"/>
</dbReference>
<dbReference type="Proteomes" id="UP000247978">
    <property type="component" value="Unassembled WGS sequence"/>
</dbReference>
<dbReference type="EMBL" id="QJJQ01000006">
    <property type="protein sequence ID" value="PXW87019.1"/>
    <property type="molecule type" value="Genomic_DNA"/>
</dbReference>
<evidence type="ECO:0000256" key="1">
    <source>
        <dbReference type="SAM" id="Phobius"/>
    </source>
</evidence>